<proteinExistence type="predicted"/>
<evidence type="ECO:0000313" key="4">
    <source>
        <dbReference type="Proteomes" id="UP001153555"/>
    </source>
</evidence>
<dbReference type="PANTHER" id="PTHR33142">
    <property type="entry name" value="CYCLIN-DEPENDENT PROTEIN KINASE INHIBITOR SMR13"/>
    <property type="match status" value="1"/>
</dbReference>
<name>A0A9N7R6E9_STRHE</name>
<dbReference type="GO" id="GO:0032875">
    <property type="term" value="P:regulation of DNA endoreduplication"/>
    <property type="evidence" value="ECO:0007669"/>
    <property type="project" value="InterPro"/>
</dbReference>
<evidence type="ECO:0000256" key="2">
    <source>
        <dbReference type="ARBA" id="ARBA00023306"/>
    </source>
</evidence>
<keyword evidence="4" id="KW-1185">Reference proteome</keyword>
<organism evidence="3 4">
    <name type="scientific">Striga hermonthica</name>
    <name type="common">Purple witchweed</name>
    <name type="synonym">Buchnera hermonthica</name>
    <dbReference type="NCBI Taxonomy" id="68872"/>
    <lineage>
        <taxon>Eukaryota</taxon>
        <taxon>Viridiplantae</taxon>
        <taxon>Streptophyta</taxon>
        <taxon>Embryophyta</taxon>
        <taxon>Tracheophyta</taxon>
        <taxon>Spermatophyta</taxon>
        <taxon>Magnoliopsida</taxon>
        <taxon>eudicotyledons</taxon>
        <taxon>Gunneridae</taxon>
        <taxon>Pentapetalae</taxon>
        <taxon>asterids</taxon>
        <taxon>lamiids</taxon>
        <taxon>Lamiales</taxon>
        <taxon>Orobanchaceae</taxon>
        <taxon>Buchnereae</taxon>
        <taxon>Striga</taxon>
    </lineage>
</organism>
<dbReference type="PANTHER" id="PTHR33142:SF89">
    <property type="entry name" value="CYCLIN-DEPENDENT PROTEIN KINASE INHIBITOR SMR2"/>
    <property type="match status" value="1"/>
</dbReference>
<sequence length="100" mass="11366">MSTDLEFRLPAIEISSDRRDVVADVDECHTPRSPRHMIPAAVICPPAPKKRRPAGPASCKRKLWDLDFFEIVAREEVEFMFRSTTVQVNLNGSIKRKCIA</sequence>
<reference evidence="3" key="1">
    <citation type="submission" date="2019-12" db="EMBL/GenBank/DDBJ databases">
        <authorList>
            <person name="Scholes J."/>
        </authorList>
    </citation>
    <scope>NUCLEOTIDE SEQUENCE</scope>
</reference>
<gene>
    <name evidence="3" type="ORF">SHERM_14718</name>
</gene>
<dbReference type="EMBL" id="CACSLK010012206">
    <property type="protein sequence ID" value="CAA0814425.1"/>
    <property type="molecule type" value="Genomic_DNA"/>
</dbReference>
<accession>A0A9N7R6E9</accession>
<evidence type="ECO:0000256" key="1">
    <source>
        <dbReference type="ARBA" id="ARBA00023013"/>
    </source>
</evidence>
<dbReference type="AlphaFoldDB" id="A0A9N7R6E9"/>
<evidence type="ECO:0000313" key="3">
    <source>
        <dbReference type="EMBL" id="CAA0814425.1"/>
    </source>
</evidence>
<dbReference type="OrthoDB" id="662905at2759"/>
<protein>
    <submittedName>
        <fullName evidence="3">Cyclin-dependent protein kinase inhibitor SMR3</fullName>
    </submittedName>
</protein>
<dbReference type="Proteomes" id="UP001153555">
    <property type="component" value="Unassembled WGS sequence"/>
</dbReference>
<comment type="caution">
    <text evidence="3">The sequence shown here is derived from an EMBL/GenBank/DDBJ whole genome shotgun (WGS) entry which is preliminary data.</text>
</comment>
<keyword evidence="1" id="KW-0649">Protein kinase inhibitor</keyword>
<dbReference type="InterPro" id="IPR040389">
    <property type="entry name" value="SMR"/>
</dbReference>
<keyword evidence="2" id="KW-0131">Cell cycle</keyword>
<dbReference type="GO" id="GO:0004860">
    <property type="term" value="F:protein kinase inhibitor activity"/>
    <property type="evidence" value="ECO:0007669"/>
    <property type="project" value="UniProtKB-KW"/>
</dbReference>